<protein>
    <recommendedName>
        <fullName evidence="2">Histidine kinase/HSP90-like ATPase domain-containing protein</fullName>
    </recommendedName>
</protein>
<evidence type="ECO:0000256" key="1">
    <source>
        <dbReference type="ARBA" id="ARBA00022527"/>
    </source>
</evidence>
<dbReference type="InterPro" id="IPR050267">
    <property type="entry name" value="Anti-sigma-factor_SerPK"/>
</dbReference>
<dbReference type="Pfam" id="PF13581">
    <property type="entry name" value="HATPase_c_2"/>
    <property type="match status" value="1"/>
</dbReference>
<organism evidence="3 4">
    <name type="scientific">Kibdelosporangium phytohabitans</name>
    <dbReference type="NCBI Taxonomy" id="860235"/>
    <lineage>
        <taxon>Bacteria</taxon>
        <taxon>Bacillati</taxon>
        <taxon>Actinomycetota</taxon>
        <taxon>Actinomycetes</taxon>
        <taxon>Pseudonocardiales</taxon>
        <taxon>Pseudonocardiaceae</taxon>
        <taxon>Kibdelosporangium</taxon>
    </lineage>
</organism>
<dbReference type="Proteomes" id="UP000063699">
    <property type="component" value="Chromosome"/>
</dbReference>
<keyword evidence="1" id="KW-0418">Kinase</keyword>
<accession>A0A0N9I4P9</accession>
<dbReference type="InterPro" id="IPR003594">
    <property type="entry name" value="HATPase_dom"/>
</dbReference>
<dbReference type="GO" id="GO:0004674">
    <property type="term" value="F:protein serine/threonine kinase activity"/>
    <property type="evidence" value="ECO:0007669"/>
    <property type="project" value="UniProtKB-KW"/>
</dbReference>
<dbReference type="CDD" id="cd16936">
    <property type="entry name" value="HATPase_RsbW-like"/>
    <property type="match status" value="1"/>
</dbReference>
<feature type="domain" description="Histidine kinase/HSP90-like ATPase" evidence="2">
    <location>
        <begin position="44"/>
        <end position="158"/>
    </location>
</feature>
<dbReference type="KEGG" id="kphy:AOZ06_23865"/>
<proteinExistence type="predicted"/>
<dbReference type="PANTHER" id="PTHR35526">
    <property type="entry name" value="ANTI-SIGMA-F FACTOR RSBW-RELATED"/>
    <property type="match status" value="1"/>
</dbReference>
<sequence>MPQGHDEEPVAFLLRSWANTLPAPAAEVVATADLARQYLYLPITATHSRLPLLRSHLWDWMSKVDLPVPLRHDIMVAVDEAATNAATHAFAATPGTVTLFAVSHDDPPGVTVIVADDGSWHVSPHAKSSGLGLPMLANLADHFDLHHQDSGTTVVMRWTAPLD</sequence>
<keyword evidence="4" id="KW-1185">Reference proteome</keyword>
<dbReference type="AlphaFoldDB" id="A0A0N9I4P9"/>
<keyword evidence="1" id="KW-0808">Transferase</keyword>
<reference evidence="3 4" key="1">
    <citation type="submission" date="2015-07" db="EMBL/GenBank/DDBJ databases">
        <title>Genome sequencing of Kibdelosporangium phytohabitans.</title>
        <authorList>
            <person name="Qin S."/>
            <person name="Xing K."/>
        </authorList>
    </citation>
    <scope>NUCLEOTIDE SEQUENCE [LARGE SCALE GENOMIC DNA]</scope>
    <source>
        <strain evidence="3 4">KLBMP1111</strain>
    </source>
</reference>
<dbReference type="SUPFAM" id="SSF55874">
    <property type="entry name" value="ATPase domain of HSP90 chaperone/DNA topoisomerase II/histidine kinase"/>
    <property type="match status" value="1"/>
</dbReference>
<evidence type="ECO:0000313" key="3">
    <source>
        <dbReference type="EMBL" id="ALG09536.1"/>
    </source>
</evidence>
<evidence type="ECO:0000259" key="2">
    <source>
        <dbReference type="Pfam" id="PF13581"/>
    </source>
</evidence>
<dbReference type="InterPro" id="IPR036890">
    <property type="entry name" value="HATPase_C_sf"/>
</dbReference>
<dbReference type="Gene3D" id="3.30.565.10">
    <property type="entry name" value="Histidine kinase-like ATPase, C-terminal domain"/>
    <property type="match status" value="1"/>
</dbReference>
<keyword evidence="1" id="KW-0723">Serine/threonine-protein kinase</keyword>
<dbReference type="STRING" id="860235.AOZ06_23865"/>
<gene>
    <name evidence="3" type="ORF">AOZ06_23865</name>
</gene>
<dbReference type="EMBL" id="CP012752">
    <property type="protein sequence ID" value="ALG09536.1"/>
    <property type="molecule type" value="Genomic_DNA"/>
</dbReference>
<dbReference type="PANTHER" id="PTHR35526:SF3">
    <property type="entry name" value="ANTI-SIGMA-F FACTOR RSBW"/>
    <property type="match status" value="1"/>
</dbReference>
<evidence type="ECO:0000313" key="4">
    <source>
        <dbReference type="Proteomes" id="UP000063699"/>
    </source>
</evidence>
<dbReference type="RefSeq" id="WP_054291440.1">
    <property type="nucleotide sequence ID" value="NZ_CP012752.1"/>
</dbReference>
<name>A0A0N9I4P9_9PSEU</name>